<feature type="transmembrane region" description="Helical" evidence="1">
    <location>
        <begin position="76"/>
        <end position="96"/>
    </location>
</feature>
<dbReference type="Pfam" id="PF04134">
    <property type="entry name" value="DCC1-like"/>
    <property type="match status" value="1"/>
</dbReference>
<evidence type="ECO:0000256" key="1">
    <source>
        <dbReference type="SAM" id="Phobius"/>
    </source>
</evidence>
<name>A0A1G7FVU7_9DEIN</name>
<organism evidence="2 3">
    <name type="scientific">Thermus arciformis</name>
    <dbReference type="NCBI Taxonomy" id="482827"/>
    <lineage>
        <taxon>Bacteria</taxon>
        <taxon>Thermotogati</taxon>
        <taxon>Deinococcota</taxon>
        <taxon>Deinococci</taxon>
        <taxon>Thermales</taxon>
        <taxon>Thermaceae</taxon>
        <taxon>Thermus</taxon>
    </lineage>
</organism>
<accession>A0A1G7FVU7</accession>
<keyword evidence="1" id="KW-0812">Transmembrane</keyword>
<reference evidence="3" key="1">
    <citation type="submission" date="2016-10" db="EMBL/GenBank/DDBJ databases">
        <authorList>
            <person name="Varghese N."/>
            <person name="Submissions S."/>
        </authorList>
    </citation>
    <scope>NUCLEOTIDE SEQUENCE [LARGE SCALE GENOMIC DNA]</scope>
    <source>
        <strain evidence="3">CGMCC 1.6992</strain>
    </source>
</reference>
<keyword evidence="1" id="KW-0472">Membrane</keyword>
<gene>
    <name evidence="2" type="ORF">SAMN04488243_1117</name>
</gene>
<evidence type="ECO:0000313" key="2">
    <source>
        <dbReference type="EMBL" id="SDE79996.1"/>
    </source>
</evidence>
<evidence type="ECO:0000313" key="3">
    <source>
        <dbReference type="Proteomes" id="UP000199446"/>
    </source>
</evidence>
<protein>
    <submittedName>
        <fullName evidence="2">Predicted thiol-disulfide oxidoreductase YuxK, DCC family</fullName>
    </submittedName>
</protein>
<dbReference type="Proteomes" id="UP000199446">
    <property type="component" value="Unassembled WGS sequence"/>
</dbReference>
<dbReference type="InterPro" id="IPR007263">
    <property type="entry name" value="DCC1-like"/>
</dbReference>
<proteinExistence type="predicted"/>
<dbReference type="EMBL" id="FNBC01000011">
    <property type="protein sequence ID" value="SDE79996.1"/>
    <property type="molecule type" value="Genomic_DNA"/>
</dbReference>
<keyword evidence="1" id="KW-1133">Transmembrane helix</keyword>
<dbReference type="AlphaFoldDB" id="A0A1G7FVU7"/>
<sequence>MRVLIDGACPLCRALGRGLKALDLGGTLRVEALQEARDLPQAELLQALHVLEGKRAHRGYAALLALARRLPLLWPLYPFLLLLVPFGVGEGLYRFLAQRRRRA</sequence>
<dbReference type="OrthoDB" id="33410at2"/>
<dbReference type="GO" id="GO:0015035">
    <property type="term" value="F:protein-disulfide reductase activity"/>
    <property type="evidence" value="ECO:0007669"/>
    <property type="project" value="InterPro"/>
</dbReference>
<keyword evidence="3" id="KW-1185">Reference proteome</keyword>
<dbReference type="STRING" id="482827.SAMN04488243_1117"/>
<dbReference type="RefSeq" id="WP_093006609.1">
    <property type="nucleotide sequence ID" value="NZ_FNBC01000011.1"/>
</dbReference>